<keyword evidence="2" id="KW-0418">Kinase</keyword>
<dbReference type="GO" id="GO:0005829">
    <property type="term" value="C:cytosol"/>
    <property type="evidence" value="ECO:0007669"/>
    <property type="project" value="TreeGrafter"/>
</dbReference>
<sequence>MSARDDLVLLDLDGTLTDSAPGILASVRHAYGALRLPVPAEPVLRGFVGPPLGESFAAHGVPVDRVADAVAAYRDVYTAGNLLDNAVYPGIPECLTALRGAGLRLAVATSKPEPMARRIVEHFGLDAHLDRGLDDVFGATLDGTRSSKADVVAHALASLDAARRVVMVGDREHDVLGAAAHGVPCVGIAWGYARPGELAAAGATAVVGTPAELATVLLRRAPLAA</sequence>
<dbReference type="GO" id="GO:0004713">
    <property type="term" value="F:protein tyrosine kinase activity"/>
    <property type="evidence" value="ECO:0007669"/>
    <property type="project" value="UniProtKB-KW"/>
</dbReference>
<dbReference type="InterPro" id="IPR023198">
    <property type="entry name" value="PGP-like_dom2"/>
</dbReference>
<organism evidence="6 7">
    <name type="scientific">Cellulosimicrobium funkei</name>
    <dbReference type="NCBI Taxonomy" id="264251"/>
    <lineage>
        <taxon>Bacteria</taxon>
        <taxon>Bacillati</taxon>
        <taxon>Actinomycetota</taxon>
        <taxon>Actinomycetes</taxon>
        <taxon>Micrococcales</taxon>
        <taxon>Promicromonosporaceae</taxon>
        <taxon>Cellulosimicrobium</taxon>
    </lineage>
</organism>
<dbReference type="PANTHER" id="PTHR43434:SF20">
    <property type="entry name" value="5'-NUCLEOTIDASE"/>
    <property type="match status" value="1"/>
</dbReference>
<dbReference type="STRING" id="264251.FB00_06055"/>
<dbReference type="InterPro" id="IPR050155">
    <property type="entry name" value="HAD-like_hydrolase_sf"/>
</dbReference>
<keyword evidence="7" id="KW-1185">Reference proteome</keyword>
<protein>
    <recommendedName>
        <fullName evidence="4">Tyrosine-protein kinase PtkA</fullName>
    </recommendedName>
    <alternativeName>
        <fullName evidence="5">Protein tyrosine kinase A</fullName>
    </alternativeName>
</protein>
<reference evidence="6 7" key="1">
    <citation type="submission" date="2014-05" db="EMBL/GenBank/DDBJ databases">
        <title>Cellulosimicrobium funkei U11 genome.</title>
        <authorList>
            <person name="Hu C."/>
            <person name="Gong Y."/>
            <person name="Wan W."/>
            <person name="Jiang M."/>
        </authorList>
    </citation>
    <scope>NUCLEOTIDE SEQUENCE [LARGE SCALE GENOMIC DNA]</scope>
    <source>
        <strain evidence="6 7">U11</strain>
    </source>
</reference>
<dbReference type="Proteomes" id="UP000035265">
    <property type="component" value="Unassembled WGS sequence"/>
</dbReference>
<proteinExistence type="inferred from homology"/>
<dbReference type="Gene3D" id="1.10.150.240">
    <property type="entry name" value="Putative phosphatase, domain 2"/>
    <property type="match status" value="1"/>
</dbReference>
<evidence type="ECO:0000256" key="5">
    <source>
        <dbReference type="ARBA" id="ARBA00080335"/>
    </source>
</evidence>
<dbReference type="FunFam" id="3.40.50.1000:FF:000022">
    <property type="entry name" value="Phosphoglycolate phosphatase"/>
    <property type="match status" value="1"/>
</dbReference>
<dbReference type="PANTHER" id="PTHR43434">
    <property type="entry name" value="PHOSPHOGLYCOLATE PHOSPHATASE"/>
    <property type="match status" value="1"/>
</dbReference>
<dbReference type="EMBL" id="JNBQ01000003">
    <property type="protein sequence ID" value="KLN35853.1"/>
    <property type="molecule type" value="Genomic_DNA"/>
</dbReference>
<evidence type="ECO:0000256" key="3">
    <source>
        <dbReference type="ARBA" id="ARBA00050405"/>
    </source>
</evidence>
<dbReference type="Pfam" id="PF13419">
    <property type="entry name" value="HAD_2"/>
    <property type="match status" value="1"/>
</dbReference>
<dbReference type="RefSeq" id="WP_047231906.1">
    <property type="nucleotide sequence ID" value="NZ_JNBQ01000003.1"/>
</dbReference>
<gene>
    <name evidence="6" type="ORF">FB00_06055</name>
</gene>
<comment type="catalytic activity">
    <reaction evidence="3">
        <text>L-tyrosyl-[protein] + ATP = O-phospho-L-tyrosyl-[protein] + ADP + H(+)</text>
        <dbReference type="Rhea" id="RHEA:10596"/>
        <dbReference type="Rhea" id="RHEA-COMP:10136"/>
        <dbReference type="Rhea" id="RHEA-COMP:20101"/>
        <dbReference type="ChEBI" id="CHEBI:15378"/>
        <dbReference type="ChEBI" id="CHEBI:30616"/>
        <dbReference type="ChEBI" id="CHEBI:46858"/>
        <dbReference type="ChEBI" id="CHEBI:61978"/>
        <dbReference type="ChEBI" id="CHEBI:456216"/>
    </reaction>
    <physiologicalReaction direction="left-to-right" evidence="3">
        <dbReference type="Rhea" id="RHEA:10597"/>
    </physiologicalReaction>
</comment>
<dbReference type="PATRIC" id="fig|264251.5.peg.1238"/>
<keyword evidence="2" id="KW-0829">Tyrosine-protein kinase</keyword>
<dbReference type="InterPro" id="IPR036412">
    <property type="entry name" value="HAD-like_sf"/>
</dbReference>
<evidence type="ECO:0000313" key="7">
    <source>
        <dbReference type="Proteomes" id="UP000035265"/>
    </source>
</evidence>
<dbReference type="AlphaFoldDB" id="A0A0H2KRP2"/>
<evidence type="ECO:0000256" key="2">
    <source>
        <dbReference type="ARBA" id="ARBA00023137"/>
    </source>
</evidence>
<dbReference type="SUPFAM" id="SSF56784">
    <property type="entry name" value="HAD-like"/>
    <property type="match status" value="1"/>
</dbReference>
<evidence type="ECO:0000256" key="1">
    <source>
        <dbReference type="ARBA" id="ARBA00006171"/>
    </source>
</evidence>
<keyword evidence="2" id="KW-0808">Transferase</keyword>
<comment type="caution">
    <text evidence="6">The sequence shown here is derived from an EMBL/GenBank/DDBJ whole genome shotgun (WGS) entry which is preliminary data.</text>
</comment>
<evidence type="ECO:0000313" key="6">
    <source>
        <dbReference type="EMBL" id="KLN35853.1"/>
    </source>
</evidence>
<dbReference type="Gene3D" id="3.40.50.1000">
    <property type="entry name" value="HAD superfamily/HAD-like"/>
    <property type="match status" value="1"/>
</dbReference>
<dbReference type="InterPro" id="IPR041492">
    <property type="entry name" value="HAD_2"/>
</dbReference>
<accession>A0A0H2KRP2</accession>
<name>A0A0H2KRP2_9MICO</name>
<dbReference type="InterPro" id="IPR023214">
    <property type="entry name" value="HAD_sf"/>
</dbReference>
<evidence type="ECO:0000256" key="4">
    <source>
        <dbReference type="ARBA" id="ARBA00069527"/>
    </source>
</evidence>
<comment type="similarity">
    <text evidence="1">Belongs to the HAD-like hydrolase superfamily. CbbY/CbbZ/Gph/YieH family.</text>
</comment>